<dbReference type="PIRSF" id="PIRSF031551">
    <property type="entry name" value="DUF1706"/>
    <property type="match status" value="1"/>
</dbReference>
<organism evidence="1 2">
    <name type="scientific">Peptostreptococcus russellii</name>
    <dbReference type="NCBI Taxonomy" id="215200"/>
    <lineage>
        <taxon>Bacteria</taxon>
        <taxon>Bacillati</taxon>
        <taxon>Bacillota</taxon>
        <taxon>Clostridia</taxon>
        <taxon>Peptostreptococcales</taxon>
        <taxon>Peptostreptococcaceae</taxon>
        <taxon>Peptostreptococcus</taxon>
    </lineage>
</organism>
<gene>
    <name evidence="1" type="ORF">UF10_08570</name>
</gene>
<protein>
    <submittedName>
        <fullName evidence="1">Cytoplasmic protein</fullName>
    </submittedName>
</protein>
<accession>A0A2P7PYW4</accession>
<keyword evidence="2" id="KW-1185">Reference proteome</keyword>
<dbReference type="AlphaFoldDB" id="A0A2P7PYW4"/>
<evidence type="ECO:0000313" key="1">
    <source>
        <dbReference type="EMBL" id="PSJ30903.1"/>
    </source>
</evidence>
<name>A0A2P7PYW4_9FIRM</name>
<dbReference type="PANTHER" id="PTHR40658">
    <property type="match status" value="1"/>
</dbReference>
<dbReference type="Proteomes" id="UP000241434">
    <property type="component" value="Unassembled WGS sequence"/>
</dbReference>
<dbReference type="OrthoDB" id="9786621at2"/>
<reference evidence="1" key="1">
    <citation type="thesis" date="2015" institute="Rutgers" country="The State University of New Jersey, 14 College Farm Rd., New Brunswick, NJ, USA">
        <title>Ammonia toxicity in bacteria and its implications for treatment of and resource recovery from highly nitrogenous organic wastes.</title>
        <authorList>
            <person name="Luther A.K."/>
        </authorList>
    </citation>
    <scope>NUCLEOTIDE SEQUENCE</scope>
    <source>
        <strain evidence="1">RT-10B</strain>
    </source>
</reference>
<comment type="caution">
    <text evidence="1">The sequence shown here is derived from an EMBL/GenBank/DDBJ whole genome shotgun (WGS) entry which is preliminary data.</text>
</comment>
<dbReference type="Gene3D" id="1.20.120.450">
    <property type="entry name" value="dinb family like domain"/>
    <property type="match status" value="1"/>
</dbReference>
<dbReference type="Pfam" id="PF08020">
    <property type="entry name" value="DUF1706"/>
    <property type="match status" value="1"/>
</dbReference>
<dbReference type="RefSeq" id="WP_106777397.1">
    <property type="nucleotide sequence ID" value="NZ_JYGE01000007.1"/>
</dbReference>
<evidence type="ECO:0000313" key="2">
    <source>
        <dbReference type="Proteomes" id="UP000241434"/>
    </source>
</evidence>
<proteinExistence type="predicted"/>
<sequence length="179" mass="21456">MKEYESKVALIDEIKRTSKLFIEEFNDIKEEDIHKIIDGLDRSPSQMISYQLGWINLIQFWESQEKLGKTVITPSPKYKWNKLGELYNEFYKEYEDCSLEELINLFKKDLDNLISWIESLSDGELFISGSRQWASSTPSKWPIWKWIHINTVAPFKTFRTKIRNWKRLKKELDNVDKKL</sequence>
<dbReference type="InterPro" id="IPR034660">
    <property type="entry name" value="DinB/YfiT-like"/>
</dbReference>
<dbReference type="EMBL" id="JYGE01000007">
    <property type="protein sequence ID" value="PSJ30903.1"/>
    <property type="molecule type" value="Genomic_DNA"/>
</dbReference>
<dbReference type="PANTHER" id="PTHR40658:SF3">
    <property type="entry name" value="CLBS_DFSB FAMILY FOUR-HELIX BUNDLE PROTEIN"/>
    <property type="match status" value="1"/>
</dbReference>
<dbReference type="InterPro" id="IPR012550">
    <property type="entry name" value="DUF1706"/>
</dbReference>